<dbReference type="InterPro" id="IPR041681">
    <property type="entry name" value="PH_9"/>
</dbReference>
<dbReference type="SUPFAM" id="SSF48425">
    <property type="entry name" value="Sec7 domain"/>
    <property type="match status" value="1"/>
</dbReference>
<dbReference type="RefSeq" id="XP_018738113.1">
    <property type="nucleotide sequence ID" value="XM_018880279.1"/>
</dbReference>
<dbReference type="KEGG" id="slb:AWJ20_3273"/>
<dbReference type="InterPro" id="IPR000904">
    <property type="entry name" value="Sec7_dom"/>
</dbReference>
<gene>
    <name evidence="3" type="ORF">AWJ20_3273</name>
</gene>
<evidence type="ECO:0000259" key="2">
    <source>
        <dbReference type="PROSITE" id="PS50190"/>
    </source>
</evidence>
<dbReference type="OrthoDB" id="2157641at2759"/>
<feature type="region of interest" description="Disordered" evidence="1">
    <location>
        <begin position="367"/>
        <end position="410"/>
    </location>
</feature>
<protein>
    <recommendedName>
        <fullName evidence="2">SEC7 domain-containing protein</fullName>
    </recommendedName>
</protein>
<dbReference type="PROSITE" id="PS50190">
    <property type="entry name" value="SEC7"/>
    <property type="match status" value="1"/>
</dbReference>
<dbReference type="EMBL" id="CP014503">
    <property type="protein sequence ID" value="ANB15636.1"/>
    <property type="molecule type" value="Genomic_DNA"/>
</dbReference>
<dbReference type="Gene3D" id="2.30.29.30">
    <property type="entry name" value="Pleckstrin-homology domain (PH domain)/Phosphotyrosine-binding domain (PTB)"/>
    <property type="match status" value="1"/>
</dbReference>
<feature type="compositionally biased region" description="Polar residues" evidence="1">
    <location>
        <begin position="393"/>
        <end position="410"/>
    </location>
</feature>
<name>A0A167FS84_9ASCO</name>
<dbReference type="InterPro" id="IPR035999">
    <property type="entry name" value="Sec7_dom_sf"/>
</dbReference>
<dbReference type="GO" id="GO:0032012">
    <property type="term" value="P:regulation of ARF protein signal transduction"/>
    <property type="evidence" value="ECO:0007669"/>
    <property type="project" value="InterPro"/>
</dbReference>
<accession>A0A167FS84</accession>
<organism evidence="3 4">
    <name type="scientific">Sugiyamaella lignohabitans</name>
    <dbReference type="NCBI Taxonomy" id="796027"/>
    <lineage>
        <taxon>Eukaryota</taxon>
        <taxon>Fungi</taxon>
        <taxon>Dikarya</taxon>
        <taxon>Ascomycota</taxon>
        <taxon>Saccharomycotina</taxon>
        <taxon>Dipodascomycetes</taxon>
        <taxon>Dipodascales</taxon>
        <taxon>Trichomonascaceae</taxon>
        <taxon>Sugiyamaella</taxon>
    </lineage>
</organism>
<sequence>MGKRSEISLRSRYLTPSDIALRLFQGKADLINHVEAAAWLGDNTPDRSDIRKAYMRLFDWTNSSVLASLRSLCDKLYMKAESQQLDRIIDSFSDRWCECNPRHGFKSPGVIYTLAYSILLLNTDHHSEEFTSAKKMPRSQYVQQTFETMRSLLKGEGMMADDNNSILSRKRTSIDSLSRRPSSMKRWSTTVASTKVDNTTLVCDDSHYTVKEWESLIMSLLKGIYTSIDLTPLNLARGSNNCPPRVYLHAQSSATSLNNYYGAPSNSSDVYNRGALMSRLSLNRRSSWISSSDAWSDYEYQGIIANNQPIMGDRRSMYIKADEPIGFSGVLRNSIIREERAAAKAGILGHSDLASIGRDSLGILGTANEEDEDDASSSSVVSSKELRRGRSPGGQSSPNTSQEDSSDEPTTVITINDFGEETEDEDVAFEEKLELTGAPWAKEGLLKFQAFVNGGISKKYRKREGWLQVFVIVQKGYLKIFRFDHPSRNERPINYTFDPPNAYSNVGGGNWLDRATLTDNIPLCQTMAQAIPVTNMSAGMKNSIIISSSAYMSMLEPDHVDWSLTLPNKSVLVFRAGTKEIADEYVYTCNYWAARSSKEPLVEAVSSSEYGWNYPLEKVAEKRKEDAHYKPLVQSGAYDAIVIDGQKIQIREWRSPLVSQVLSNLDESNQLEMLKRFNTAVEKHLEDHNASRAEMIQLFQSALLVSARAHSNWERKSQYLLKETVKYGMYISTLEKAMEQRRDLELKAKSMTV</sequence>
<dbReference type="PANTHER" id="PTHR10663:SF373">
    <property type="entry name" value="PH AND SEC7 DOMAIN-CONTAINING PROTEIN C11E3.11C"/>
    <property type="match status" value="1"/>
</dbReference>
<dbReference type="InterPro" id="IPR023394">
    <property type="entry name" value="Sec7_C_sf"/>
</dbReference>
<dbReference type="PANTHER" id="PTHR10663">
    <property type="entry name" value="GUANYL-NUCLEOTIDE EXCHANGE FACTOR"/>
    <property type="match status" value="1"/>
</dbReference>
<proteinExistence type="predicted"/>
<dbReference type="Pfam" id="PF01369">
    <property type="entry name" value="Sec7"/>
    <property type="match status" value="1"/>
</dbReference>
<evidence type="ECO:0000313" key="3">
    <source>
        <dbReference type="EMBL" id="ANB15636.1"/>
    </source>
</evidence>
<reference evidence="3 4" key="1">
    <citation type="submission" date="2016-02" db="EMBL/GenBank/DDBJ databases">
        <title>Complete genome sequence and transcriptome regulation of the pentose utilising yeast Sugiyamaella lignohabitans.</title>
        <authorList>
            <person name="Bellasio M."/>
            <person name="Peymann A."/>
            <person name="Valli M."/>
            <person name="Sipitzky M."/>
            <person name="Graf A."/>
            <person name="Sauer M."/>
            <person name="Marx H."/>
            <person name="Mattanovich D."/>
        </authorList>
    </citation>
    <scope>NUCLEOTIDE SEQUENCE [LARGE SCALE GENOMIC DNA]</scope>
    <source>
        <strain evidence="3 4">CBS 10342</strain>
    </source>
</reference>
<evidence type="ECO:0000256" key="1">
    <source>
        <dbReference type="SAM" id="MobiDB-lite"/>
    </source>
</evidence>
<feature type="domain" description="SEC7" evidence="2">
    <location>
        <begin position="9"/>
        <end position="173"/>
    </location>
</feature>
<dbReference type="GeneID" id="30035277"/>
<dbReference type="Gene3D" id="1.10.1000.11">
    <property type="entry name" value="Arf Nucleotide-binding Site Opener,domain 2"/>
    <property type="match status" value="1"/>
</dbReference>
<evidence type="ECO:0000313" key="4">
    <source>
        <dbReference type="Proteomes" id="UP000189580"/>
    </source>
</evidence>
<dbReference type="Pfam" id="PF15410">
    <property type="entry name" value="PH_9"/>
    <property type="match status" value="1"/>
</dbReference>
<dbReference type="SMART" id="SM00222">
    <property type="entry name" value="Sec7"/>
    <property type="match status" value="1"/>
</dbReference>
<dbReference type="Proteomes" id="UP000189580">
    <property type="component" value="Chromosome b"/>
</dbReference>
<keyword evidence="4" id="KW-1185">Reference proteome</keyword>
<dbReference type="AlphaFoldDB" id="A0A167FS84"/>
<dbReference type="InterPro" id="IPR011993">
    <property type="entry name" value="PH-like_dom_sf"/>
</dbReference>
<dbReference type="GO" id="GO:0005085">
    <property type="term" value="F:guanyl-nucleotide exchange factor activity"/>
    <property type="evidence" value="ECO:0007669"/>
    <property type="project" value="InterPro"/>
</dbReference>